<reference evidence="5 6" key="1">
    <citation type="journal article" date="2015" name="Genome Announc.">
        <title>Expanding the biotechnology potential of lactobacilli through comparative genomics of 213 strains and associated genera.</title>
        <authorList>
            <person name="Sun Z."/>
            <person name="Harris H.M."/>
            <person name="McCann A."/>
            <person name="Guo C."/>
            <person name="Argimon S."/>
            <person name="Zhang W."/>
            <person name="Yang X."/>
            <person name="Jeffery I.B."/>
            <person name="Cooney J.C."/>
            <person name="Kagawa T.F."/>
            <person name="Liu W."/>
            <person name="Song Y."/>
            <person name="Salvetti E."/>
            <person name="Wrobel A."/>
            <person name="Rasinkangas P."/>
            <person name="Parkhill J."/>
            <person name="Rea M.C."/>
            <person name="O'Sullivan O."/>
            <person name="Ritari J."/>
            <person name="Douillard F.P."/>
            <person name="Paul Ross R."/>
            <person name="Yang R."/>
            <person name="Briner A.E."/>
            <person name="Felis G.E."/>
            <person name="de Vos W.M."/>
            <person name="Barrangou R."/>
            <person name="Klaenhammer T.R."/>
            <person name="Caufield P.W."/>
            <person name="Cui Y."/>
            <person name="Zhang H."/>
            <person name="O'Toole P.W."/>
        </authorList>
    </citation>
    <scope>NUCLEOTIDE SEQUENCE [LARGE SCALE GENOMIC DNA]</scope>
    <source>
        <strain evidence="5 6">DSM 20014</strain>
    </source>
</reference>
<dbReference type="NCBIfam" id="TIGR01760">
    <property type="entry name" value="tape_meas_TP901"/>
    <property type="match status" value="1"/>
</dbReference>
<dbReference type="Pfam" id="PF10145">
    <property type="entry name" value="PhageMin_Tail"/>
    <property type="match status" value="1"/>
</dbReference>
<dbReference type="PANTHER" id="PTHR37813">
    <property type="entry name" value="FELS-2 PROPHAGE PROTEIN"/>
    <property type="match status" value="1"/>
</dbReference>
<feature type="domain" description="Phage tail tape measure protein" evidence="4">
    <location>
        <begin position="197"/>
        <end position="395"/>
    </location>
</feature>
<dbReference type="Proteomes" id="UP000051673">
    <property type="component" value="Unassembled WGS sequence"/>
</dbReference>
<feature type="compositionally biased region" description="Low complexity" evidence="3">
    <location>
        <begin position="1232"/>
        <end position="1249"/>
    </location>
</feature>
<evidence type="ECO:0000256" key="1">
    <source>
        <dbReference type="ARBA" id="ARBA00022612"/>
    </source>
</evidence>
<evidence type="ECO:0000256" key="3">
    <source>
        <dbReference type="SAM" id="MobiDB-lite"/>
    </source>
</evidence>
<feature type="compositionally biased region" description="Polar residues" evidence="3">
    <location>
        <begin position="1152"/>
        <end position="1176"/>
    </location>
</feature>
<organism evidence="5 6">
    <name type="scientific">Weissella minor</name>
    <dbReference type="NCBI Taxonomy" id="1620"/>
    <lineage>
        <taxon>Bacteria</taxon>
        <taxon>Bacillati</taxon>
        <taxon>Bacillota</taxon>
        <taxon>Bacilli</taxon>
        <taxon>Lactobacillales</taxon>
        <taxon>Lactobacillaceae</taxon>
        <taxon>Weissella</taxon>
    </lineage>
</organism>
<dbReference type="RefSeq" id="WP_057786351.1">
    <property type="nucleotide sequence ID" value="NZ_JQCD01000017.1"/>
</dbReference>
<dbReference type="PATRIC" id="fig|1620.3.peg.1449"/>
<protein>
    <submittedName>
        <fullName evidence="5">TP901 family phage tail tape measure protein</fullName>
    </submittedName>
</protein>
<feature type="compositionally biased region" description="Polar residues" evidence="3">
    <location>
        <begin position="1199"/>
        <end position="1210"/>
    </location>
</feature>
<dbReference type="InterPro" id="IPR010090">
    <property type="entry name" value="Phage_tape_meas"/>
</dbReference>
<keyword evidence="6" id="KW-1185">Reference proteome</keyword>
<name>A0A0R2JK06_9LACO</name>
<dbReference type="PANTHER" id="PTHR37813:SF1">
    <property type="entry name" value="FELS-2 PROPHAGE PROTEIN"/>
    <property type="match status" value="1"/>
</dbReference>
<proteinExistence type="predicted"/>
<accession>A0A0R2JK06</accession>
<feature type="region of interest" description="Disordered" evidence="3">
    <location>
        <begin position="1126"/>
        <end position="1257"/>
    </location>
</feature>
<dbReference type="STRING" id="1620.IV67_GL001426"/>
<evidence type="ECO:0000256" key="2">
    <source>
        <dbReference type="SAM" id="Coils"/>
    </source>
</evidence>
<dbReference type="OrthoDB" id="2137849at2"/>
<comment type="caution">
    <text evidence="5">The sequence shown here is derived from an EMBL/GenBank/DDBJ whole genome shotgun (WGS) entry which is preliminary data.</text>
</comment>
<sequence>MAAGDMDLGKLKIKVGLDGAGVSDGVNKIERDLKGGVRQFSSFSSAVRRGGQELAVNQAKLRMLSNSIQDQAKITQKYNSVLGDSSKMSKLTAGEQQKLRTAYDESKAKLNGYSNEFVATSKEMAVMQTKTTGVTGTMYKLGTGATEIGGKLTKHVSVPLGAVGVAALKTGFNFEEGMSRVKAVSGASAGEMKQLTAQALDLGKKTAFSATEVSKGMENMASAGFNAKEIMQAMPGVLDLAAVSGGDVAASADVAASTMRAFGMDASQAGHMADVFAEAAAKTNAETADMGEAMKYAAPVAHQLGMSVEETAAAIGVMSDNGIKGSQAGTTLRGALTRLAKPTAAMTDTMNEYGLSFFDASGKMKPFGIILKELQGKLGGVDDKTKAAALTTLFGKEALSGMMALVGTTPGKYDKLTNSLKNSDGAADKMARTMQDNAKASIEQMMGSLETAGIKIAGQVAPTIRELADFVGMLADKFSELNPTAQRILVQMGLLAVAAGPTLMIFGKLTTGTVEMIAAFRGMRAGAAAAQTIAALGGTAGATSGKMAVLGMGAGKAAGLLGALNPVTLGVVGGLALLGGGLALTGKLFADHVYATRWGDGVSAGAAKGLDGVQHAQQGISDALAKTGNDGRTASKDVGDAFDKLAGAVEKAAKKTNSALEKSLKDYPPEVRAVMEKAIRAEQDANNKRVDEAKKLADTVGKIENQKGKLTLEQQTYVNNAREKMNELAVRSLGLSGKKQKEVLAALNTDVDNMSRSSRTKAVENIRGTLEKTEQAYNKQREGIKKAYDAGIIDSKAYHAALKELDSQHAKSTDGMIGRMYELMKANGMSTNEMELQFGLMGVSLNDAQKAYEKMSNGANKSAGMVIDSTSKMSEKTRSAVQQWNGLVFDEKTGKVKTNAKEEVEKAMASGKNWNNLVLAAKQAKVGSNARKVFLEAALETGKWNKLSIAEKKATINSNVGQKIATDKSTINAFNKMSIPAKKIITTSNTPEEIEKGLKKIGEWKNAPAPIKKLITESNAPMVTDASKMKIDGWNNLKPATKKLLTEDYSSENFKAAIKSQSDWNALPTDVKELLANNENAKHALSEAKINIKDYNNTPTSMKILRGKDASVQKATLGGKKSIQNFNRTNPNMKILKGNSKNVDNASKKGKSSVNSFNKTNPKTKKLNGNSSSVDKASNKGKGSIKSFNGTNPKLKKLNGNSSNVDNASKSGKDGINRFNGTNPNTKHLRGDSSSARSASSSGRNAISSYNGKSVPTKRINASWQGGGAVSWAKQALNSVHNVTRYINVITKHFRAGGDPNFTGGDVTVNDQKGSLYKELIVKPNGQEMLFSGRNRNINLPAGSTIYNATDTKQILDARRNMDDVQSLSQVGKNQVNTAPNADVVSLLKQLNQTSNSGLGQIVQLLELANSGTAGNGNAISQNTVNELIDALNNRSGQRITQRNNNSF</sequence>
<feature type="coiled-coil region" evidence="2">
    <location>
        <begin position="1071"/>
        <end position="1098"/>
    </location>
</feature>
<keyword evidence="2" id="KW-0175">Coiled coil</keyword>
<evidence type="ECO:0000313" key="5">
    <source>
        <dbReference type="EMBL" id="KRN77583.1"/>
    </source>
</evidence>
<evidence type="ECO:0000313" key="6">
    <source>
        <dbReference type="Proteomes" id="UP000051673"/>
    </source>
</evidence>
<gene>
    <name evidence="5" type="ORF">IV67_GL001426</name>
</gene>
<keyword evidence="1" id="KW-1188">Viral release from host cell</keyword>
<evidence type="ECO:0000259" key="4">
    <source>
        <dbReference type="Pfam" id="PF10145"/>
    </source>
</evidence>
<dbReference type="EMBL" id="JQCD01000017">
    <property type="protein sequence ID" value="KRN77583.1"/>
    <property type="molecule type" value="Genomic_DNA"/>
</dbReference>